<feature type="transmembrane region" description="Helical" evidence="6">
    <location>
        <begin position="218"/>
        <end position="240"/>
    </location>
</feature>
<evidence type="ECO:0000256" key="6">
    <source>
        <dbReference type="SAM" id="Phobius"/>
    </source>
</evidence>
<evidence type="ECO:0000256" key="7">
    <source>
        <dbReference type="SAM" id="SignalP"/>
    </source>
</evidence>
<feature type="transmembrane region" description="Helical" evidence="6">
    <location>
        <begin position="437"/>
        <end position="457"/>
    </location>
</feature>
<feature type="transmembrane region" description="Helical" evidence="6">
    <location>
        <begin position="141"/>
        <end position="161"/>
    </location>
</feature>
<evidence type="ECO:0000256" key="5">
    <source>
        <dbReference type="ARBA" id="ARBA00023136"/>
    </source>
</evidence>
<feature type="transmembrane region" description="Helical" evidence="6">
    <location>
        <begin position="318"/>
        <end position="339"/>
    </location>
</feature>
<evidence type="ECO:0008006" key="9">
    <source>
        <dbReference type="Google" id="ProtNLM"/>
    </source>
</evidence>
<keyword evidence="7" id="KW-0732">Signal</keyword>
<dbReference type="InterPro" id="IPR002528">
    <property type="entry name" value="MATE_fam"/>
</dbReference>
<accession>A0A8J9X3W8</accession>
<proteinExistence type="inferred from homology"/>
<evidence type="ECO:0000313" key="8">
    <source>
        <dbReference type="EMBL" id="CAG9279051.1"/>
    </source>
</evidence>
<dbReference type="GO" id="GO:0015297">
    <property type="term" value="F:antiporter activity"/>
    <property type="evidence" value="ECO:0007669"/>
    <property type="project" value="InterPro"/>
</dbReference>
<evidence type="ECO:0000256" key="1">
    <source>
        <dbReference type="ARBA" id="ARBA00004141"/>
    </source>
</evidence>
<feature type="transmembrane region" description="Helical" evidence="6">
    <location>
        <begin position="351"/>
        <end position="368"/>
    </location>
</feature>
<reference evidence="8" key="1">
    <citation type="submission" date="2022-02" db="EMBL/GenBank/DDBJ databases">
        <authorList>
            <person name="Giguere J D."/>
        </authorList>
    </citation>
    <scope>NUCLEOTIDE SEQUENCE</scope>
    <source>
        <strain evidence="8">CCAP 1055/1</strain>
    </source>
</reference>
<feature type="transmembrane region" description="Helical" evidence="6">
    <location>
        <begin position="278"/>
        <end position="298"/>
    </location>
</feature>
<keyword evidence="3 6" id="KW-0812">Transmembrane</keyword>
<feature type="transmembrane region" description="Helical" evidence="6">
    <location>
        <begin position="173"/>
        <end position="198"/>
    </location>
</feature>
<comment type="similarity">
    <text evidence="2">Belongs to the multi antimicrobial extrusion (MATE) (TC 2.A.66.1) family.</text>
</comment>
<evidence type="ECO:0000256" key="3">
    <source>
        <dbReference type="ARBA" id="ARBA00022692"/>
    </source>
</evidence>
<feature type="transmembrane region" description="Helical" evidence="6">
    <location>
        <begin position="464"/>
        <end position="482"/>
    </location>
</feature>
<evidence type="ECO:0000256" key="2">
    <source>
        <dbReference type="ARBA" id="ARBA00010199"/>
    </source>
</evidence>
<feature type="transmembrane region" description="Helical" evidence="6">
    <location>
        <begin position="398"/>
        <end position="417"/>
    </location>
</feature>
<keyword evidence="4 6" id="KW-1133">Transmembrane helix</keyword>
<sequence length="530" mass="55661">MVARFRTPCRALLLVVLSICFQADEIDAFSSFLPNVFRGHATKVPTTLPKEDLVNLKRKVAPLYEASSAITNEEDLPLPISIPPLPKKASKRQMMSFAIPALGIYLSNPLLSNIDNAFVGRTVGTAGLAALSPATICTDQMLYLFSFLSRATTGLVSRAYAATDDGQGDREAACDAASAPLTISLLCGLVLTIVYALWTPRMLVAFNVNPALRASAASYIYWRGAVAWAALAQSVSLSVMMATRDAITPLKIIGLAALFNIAGDALLCVWPVRWGCAGAAAATSLATLVSSGFMLAALRKKSLLPKVRLPSKEELGGLMEFTGPLLAITLTRLGGFIAMQKAAMGLGVGPLAAYQLSINLVIFFLLFGEPLSQLSQTKLPALVDQGDGDAVRATLKSVLTLAAFAAVGVGGVAYGAISWGSSVFSADTAVQLLAKEAAPAVFMSVAVAIFTVAVDGAMLASRDFGFMLTVGLATFLAQIALLRNHCSSLSFVFGTFTMRLGVYAVLAMMRVASGQGALGKVIRKKADTVA</sequence>
<dbReference type="PANTHER" id="PTHR42893:SF9">
    <property type="entry name" value="PROTEIN DETOXIFICATION 46, CHLOROPLASTIC"/>
    <property type="match status" value="1"/>
</dbReference>
<feature type="chain" id="PRO_5035418475" description="Protein DETOXIFICATION" evidence="7">
    <location>
        <begin position="29"/>
        <end position="530"/>
    </location>
</feature>
<dbReference type="Pfam" id="PF01554">
    <property type="entry name" value="MatE"/>
    <property type="match status" value="1"/>
</dbReference>
<dbReference type="Proteomes" id="UP000836788">
    <property type="component" value="Chromosome 11"/>
</dbReference>
<feature type="signal peptide" evidence="7">
    <location>
        <begin position="1"/>
        <end position="28"/>
    </location>
</feature>
<dbReference type="InterPro" id="IPR044644">
    <property type="entry name" value="DinF-like"/>
</dbReference>
<evidence type="ECO:0000256" key="4">
    <source>
        <dbReference type="ARBA" id="ARBA00022989"/>
    </source>
</evidence>
<comment type="subcellular location">
    <subcellularLocation>
        <location evidence="1">Membrane</location>
        <topology evidence="1">Multi-pass membrane protein</topology>
    </subcellularLocation>
</comment>
<dbReference type="GO" id="GO:0016020">
    <property type="term" value="C:membrane"/>
    <property type="evidence" value="ECO:0007669"/>
    <property type="project" value="UniProtKB-SubCell"/>
</dbReference>
<name>A0A8J9X3W8_PHATR</name>
<dbReference type="EMBL" id="OU594952">
    <property type="protein sequence ID" value="CAG9279051.1"/>
    <property type="molecule type" value="Genomic_DNA"/>
</dbReference>
<dbReference type="PANTHER" id="PTHR42893">
    <property type="entry name" value="PROTEIN DETOXIFICATION 44, CHLOROPLASTIC-RELATED"/>
    <property type="match status" value="1"/>
</dbReference>
<dbReference type="AlphaFoldDB" id="A0A8J9X3W8"/>
<feature type="transmembrane region" description="Helical" evidence="6">
    <location>
        <begin position="488"/>
        <end position="506"/>
    </location>
</feature>
<protein>
    <recommendedName>
        <fullName evidence="9">Protein DETOXIFICATION</fullName>
    </recommendedName>
</protein>
<feature type="transmembrane region" description="Helical" evidence="6">
    <location>
        <begin position="252"/>
        <end position="272"/>
    </location>
</feature>
<gene>
    <name evidence="8" type="ORF">PTTT1_LOCUS8854</name>
</gene>
<organism evidence="8">
    <name type="scientific">Phaeodactylum tricornutum</name>
    <name type="common">Diatom</name>
    <dbReference type="NCBI Taxonomy" id="2850"/>
    <lineage>
        <taxon>Eukaryota</taxon>
        <taxon>Sar</taxon>
        <taxon>Stramenopiles</taxon>
        <taxon>Ochrophyta</taxon>
        <taxon>Bacillariophyta</taxon>
        <taxon>Bacillariophyceae</taxon>
        <taxon>Bacillariophycidae</taxon>
        <taxon>Naviculales</taxon>
        <taxon>Phaeodactylaceae</taxon>
        <taxon>Phaeodactylum</taxon>
    </lineage>
</organism>
<dbReference type="GO" id="GO:0042910">
    <property type="term" value="F:xenobiotic transmembrane transporter activity"/>
    <property type="evidence" value="ECO:0007669"/>
    <property type="project" value="InterPro"/>
</dbReference>
<keyword evidence="5 6" id="KW-0472">Membrane</keyword>